<dbReference type="GeneID" id="13440986"/>
<sequence length="146" mass="16346">MTVILCSILFYSLGLVAPTLAALHACIKQKTSPNENAMLLWTQYFLLFSALVTVVFPYVVTPVFFLLPSWLLALVKVVLVIVLAVPKLGLTSRFYGWFLCHYVEYLDLVANALQHHVVVPLKTYVSDAIARMHASTEASMTSRKEL</sequence>
<gene>
    <name evidence="3" type="ORF">BN1204_059980</name>
    <name evidence="2" type="ORF">NCLIV_059980</name>
</gene>
<reference evidence="3" key="4">
    <citation type="journal article" date="2015" name="PLoS ONE">
        <title>Comprehensive Evaluation of Toxoplasma gondii VEG and Neospora caninum LIV Genomes with Tachyzoite Stage Transcriptome and Proteome Defines Novel Transcript Features.</title>
        <authorList>
            <person name="Ramaprasad A."/>
            <person name="Mourier T."/>
            <person name="Naeem R."/>
            <person name="Malas T.B."/>
            <person name="Moussa E."/>
            <person name="Panigrahi A."/>
            <person name="Vermont S.J."/>
            <person name="Otto T.D."/>
            <person name="Wastling J."/>
            <person name="Pain A."/>
        </authorList>
    </citation>
    <scope>NUCLEOTIDE SEQUENCE</scope>
    <source>
        <strain evidence="3">Liverpool</strain>
    </source>
</reference>
<reference evidence="4" key="3">
    <citation type="journal article" date="2012" name="PLoS Pathog.">
        <title>Comparative genomics of the apicomplexan parasites Toxoplasma gondii and Neospora caninum: Coccidia differing in host range and transmission strategy.</title>
        <authorList>
            <person name="Reid A.J."/>
            <person name="Vermont S.J."/>
            <person name="Cotton J.A."/>
            <person name="Harris D."/>
            <person name="Hill-Cawthorne G.A."/>
            <person name="Konen-Waisman S."/>
            <person name="Latham S.M."/>
            <person name="Mourier T."/>
            <person name="Norton R."/>
            <person name="Quail M.A."/>
            <person name="Sanders M."/>
            <person name="Shanmugam D."/>
            <person name="Sohal A."/>
            <person name="Wasmuth J.D."/>
            <person name="Brunk B."/>
            <person name="Grigg M.E."/>
            <person name="Howard J.C."/>
            <person name="Parkinson J."/>
            <person name="Roos D.S."/>
            <person name="Trees A.J."/>
            <person name="Berriman M."/>
            <person name="Pain A."/>
            <person name="Wastling J.M."/>
        </authorList>
    </citation>
    <scope>NUCLEOTIDE SEQUENCE [LARGE SCALE GENOMIC DNA]</scope>
    <source>
        <strain evidence="4">Liverpool</strain>
    </source>
</reference>
<proteinExistence type="predicted"/>
<dbReference type="AlphaFoldDB" id="F0VPC7"/>
<evidence type="ECO:0000313" key="2">
    <source>
        <dbReference type="EMBL" id="CBZ55573.1"/>
    </source>
</evidence>
<dbReference type="RefSeq" id="XP_003885601.1">
    <property type="nucleotide sequence ID" value="XM_003885552.1"/>
</dbReference>
<dbReference type="EMBL" id="LN714486">
    <property type="protein sequence ID" value="CEL70315.1"/>
    <property type="molecule type" value="Genomic_DNA"/>
</dbReference>
<reference evidence="2" key="2">
    <citation type="submission" date="2011-03" db="EMBL/GenBank/DDBJ databases">
        <title>Comparative genomics and transcriptomics of Neospora caninum and Toxoplasma gondii.</title>
        <authorList>
            <person name="Reid A.J."/>
            <person name="Sohal A."/>
            <person name="Harris D."/>
            <person name="Quail M."/>
            <person name="Sanders M."/>
            <person name="Berriman M."/>
            <person name="Wastling J.M."/>
            <person name="Pain A."/>
        </authorList>
    </citation>
    <scope>NUCLEOTIDE SEQUENCE</scope>
    <source>
        <strain evidence="2">Liverpool</strain>
    </source>
</reference>
<evidence type="ECO:0000313" key="4">
    <source>
        <dbReference type="Proteomes" id="UP000007494"/>
    </source>
</evidence>
<dbReference type="eggNOG" id="ENOG502R07E">
    <property type="taxonomic scope" value="Eukaryota"/>
</dbReference>
<keyword evidence="1" id="KW-1133">Transmembrane helix</keyword>
<keyword evidence="4" id="KW-1185">Reference proteome</keyword>
<organism evidence="2 4">
    <name type="scientific">Neospora caninum (strain Liverpool)</name>
    <dbReference type="NCBI Taxonomy" id="572307"/>
    <lineage>
        <taxon>Eukaryota</taxon>
        <taxon>Sar</taxon>
        <taxon>Alveolata</taxon>
        <taxon>Apicomplexa</taxon>
        <taxon>Conoidasida</taxon>
        <taxon>Coccidia</taxon>
        <taxon>Eucoccidiorida</taxon>
        <taxon>Eimeriorina</taxon>
        <taxon>Sarcocystidae</taxon>
        <taxon>Neospora</taxon>
    </lineage>
</organism>
<name>F0VPC7_NEOCL</name>
<keyword evidence="1" id="KW-0472">Membrane</keyword>
<dbReference type="Proteomes" id="UP000007494">
    <property type="component" value="Chromosome XI"/>
</dbReference>
<dbReference type="OMA" id="RMHASTE"/>
<dbReference type="InParanoid" id="F0VPC7"/>
<keyword evidence="1" id="KW-0812">Transmembrane</keyword>
<evidence type="ECO:0000313" key="3">
    <source>
        <dbReference type="EMBL" id="CEL70315.1"/>
    </source>
</evidence>
<dbReference type="EMBL" id="FR823392">
    <property type="protein sequence ID" value="CBZ55573.1"/>
    <property type="molecule type" value="Genomic_DNA"/>
</dbReference>
<evidence type="ECO:0008006" key="5">
    <source>
        <dbReference type="Google" id="ProtNLM"/>
    </source>
</evidence>
<evidence type="ECO:0000256" key="1">
    <source>
        <dbReference type="SAM" id="Phobius"/>
    </source>
</evidence>
<feature type="transmembrane region" description="Helical" evidence="1">
    <location>
        <begin position="65"/>
        <end position="85"/>
    </location>
</feature>
<accession>F0VPC7</accession>
<feature type="transmembrane region" description="Helical" evidence="1">
    <location>
        <begin position="6"/>
        <end position="27"/>
    </location>
</feature>
<dbReference type="VEuPathDB" id="ToxoDB:NCLIV_059980"/>
<feature type="transmembrane region" description="Helical" evidence="1">
    <location>
        <begin position="39"/>
        <end position="59"/>
    </location>
</feature>
<dbReference type="OrthoDB" id="330164at2759"/>
<reference evidence="2" key="1">
    <citation type="submission" date="2011-02" db="EMBL/GenBank/DDBJ databases">
        <authorList>
            <person name="Aslett M."/>
        </authorList>
    </citation>
    <scope>NUCLEOTIDE SEQUENCE</scope>
    <source>
        <strain evidence="2">Liverpool</strain>
    </source>
</reference>
<protein>
    <recommendedName>
        <fullName evidence="5">Transmembrane protein</fullName>
    </recommendedName>
</protein>